<keyword evidence="7" id="KW-1185">Reference proteome</keyword>
<reference evidence="6 7" key="1">
    <citation type="submission" date="2023-01" db="EMBL/GenBank/DDBJ databases">
        <title>Novel species of the genus Vogesella isolated from rivers.</title>
        <authorList>
            <person name="Lu H."/>
        </authorList>
    </citation>
    <scope>NUCLEOTIDE SEQUENCE [LARGE SCALE GENOMIC DNA]</scope>
    <source>
        <strain evidence="6 7">DC21W</strain>
    </source>
</reference>
<dbReference type="EMBL" id="JAQQLF010000008">
    <property type="protein sequence ID" value="MDC7717020.1"/>
    <property type="molecule type" value="Genomic_DNA"/>
</dbReference>
<dbReference type="Gene3D" id="2.40.128.130">
    <property type="entry name" value="Autotransporter beta-domain"/>
    <property type="match status" value="1"/>
</dbReference>
<dbReference type="InterPro" id="IPR001087">
    <property type="entry name" value="GDSL"/>
</dbReference>
<dbReference type="Pfam" id="PF00657">
    <property type="entry name" value="Lipase_GDSL"/>
    <property type="match status" value="1"/>
</dbReference>
<evidence type="ECO:0000256" key="2">
    <source>
        <dbReference type="ARBA" id="ARBA00022729"/>
    </source>
</evidence>
<feature type="domain" description="Autotransporter" evidence="5">
    <location>
        <begin position="415"/>
        <end position="685"/>
    </location>
</feature>
<feature type="signal peptide" evidence="4">
    <location>
        <begin position="1"/>
        <end position="20"/>
    </location>
</feature>
<dbReference type="PIRSF" id="PIRSF037375">
    <property type="entry name" value="Autotrns_EstA"/>
    <property type="match status" value="1"/>
</dbReference>
<proteinExistence type="inferred from homology"/>
<dbReference type="InterPro" id="IPR036514">
    <property type="entry name" value="SGNH_hydro_sf"/>
</dbReference>
<dbReference type="InterPro" id="IPR036709">
    <property type="entry name" value="Autotransporte_beta_dom_sf"/>
</dbReference>
<comment type="similarity">
    <text evidence="1">Belongs to the 'GDSL' lipolytic enzyme family.</text>
</comment>
<evidence type="ECO:0000313" key="7">
    <source>
        <dbReference type="Proteomes" id="UP001219956"/>
    </source>
</evidence>
<dbReference type="Pfam" id="PF03797">
    <property type="entry name" value="Autotransporter"/>
    <property type="match status" value="1"/>
</dbReference>
<evidence type="ECO:0000256" key="1">
    <source>
        <dbReference type="ARBA" id="ARBA00008668"/>
    </source>
</evidence>
<evidence type="ECO:0000256" key="4">
    <source>
        <dbReference type="SAM" id="SignalP"/>
    </source>
</evidence>
<dbReference type="SUPFAM" id="SSF103515">
    <property type="entry name" value="Autotransporter"/>
    <property type="match status" value="1"/>
</dbReference>
<name>A0ABT5IXM0_9NEIS</name>
<dbReference type="SMART" id="SM00869">
    <property type="entry name" value="Autotransporter"/>
    <property type="match status" value="1"/>
</dbReference>
<dbReference type="PANTHER" id="PTHR45648">
    <property type="entry name" value="GDSL LIPASE/ACYLHYDROLASE FAMILY PROTEIN (AFU_ORTHOLOGUE AFUA_4G14700)"/>
    <property type="match status" value="1"/>
</dbReference>
<evidence type="ECO:0000313" key="6">
    <source>
        <dbReference type="EMBL" id="MDC7717020.1"/>
    </source>
</evidence>
<dbReference type="SUPFAM" id="SSF52266">
    <property type="entry name" value="SGNH hydrolase"/>
    <property type="match status" value="1"/>
</dbReference>
<dbReference type="Proteomes" id="UP001219956">
    <property type="component" value="Unassembled WGS sequence"/>
</dbReference>
<dbReference type="PROSITE" id="PS51208">
    <property type="entry name" value="AUTOTRANSPORTER"/>
    <property type="match status" value="1"/>
</dbReference>
<sequence length="685" mass="70198">MRTTLRAAVMAALLSPAAFAAGSYSHIYFFGDSLTDTGAFGGQAIPNGSGGFIILPADARWTTNNAANHANILAGKLGLSVSASNAASTLGTSGNNFAQGGAQSVTYATGATLPNSSSTQTAGPGGLDIRDLPQQVQDYLTANGGKANPDAVYFVWSGGNDIPTAAGAGSSNASTVATAAANSLATQIGVLNKAGAKLIIAPNLPSFGNTPAALYAVIDQIVSTQPNNNNLKAIVAGILRSESTPTTASQEALINKALTTLTAALNGAVTQQQITDGYNTSKTGLNNLSTLYNTTADGAISATGANVVRANVNALFAEVLANPAAYGIDNVTGPACGTTSSLVCTSANVTGTLSYLFADDRHPTPTTHALLGNYFASLLQAPYFAEALANVPAAASSRLGSTLDARARALDHEQRAVGTVGAFSSVTGGKQDVGRNGEQAKGELLTVGVDYQFTPSLSVGMAFTQGKLDTSVGSLGSYDSQHSLMSASANYRSGALWLDGDATLGVADIDTRRVADLGSVKRQETGSTRANHNSLRLSAGYRMQQGQLRTGPFAGVAMQRGHVAAFSEQASQSTSMRFGKQVLDSTVLQAGWELQAALGNITPYLMISMKQEQNDEARTLRSGVYGTQGEFTVSGSQPDRSWAEWQTGATVSLGKGMNGFIQASGSSGQKGGNGTRYNLGLAASF</sequence>
<comment type="caution">
    <text evidence="6">The sequence shown here is derived from an EMBL/GenBank/DDBJ whole genome shotgun (WGS) entry which is preliminary data.</text>
</comment>
<feature type="chain" id="PRO_5046743349" evidence="4">
    <location>
        <begin position="21"/>
        <end position="685"/>
    </location>
</feature>
<dbReference type="PROSITE" id="PS01098">
    <property type="entry name" value="LIPASE_GDSL_SER"/>
    <property type="match status" value="1"/>
</dbReference>
<dbReference type="RefSeq" id="WP_272751377.1">
    <property type="nucleotide sequence ID" value="NZ_JAQQLF010000008.1"/>
</dbReference>
<dbReference type="InterPro" id="IPR051058">
    <property type="entry name" value="GDSL_Est/Lipase"/>
</dbReference>
<gene>
    <name evidence="6" type="ORF">PQU95_07300</name>
</gene>
<dbReference type="InterPro" id="IPR005546">
    <property type="entry name" value="Autotransporte_beta"/>
</dbReference>
<evidence type="ECO:0000259" key="5">
    <source>
        <dbReference type="PROSITE" id="PS51208"/>
    </source>
</evidence>
<keyword evidence="3" id="KW-0378">Hydrolase</keyword>
<keyword evidence="2 4" id="KW-0732">Signal</keyword>
<dbReference type="CDD" id="cd01846">
    <property type="entry name" value="fatty_acyltransferase_like"/>
    <property type="match status" value="1"/>
</dbReference>
<protein>
    <submittedName>
        <fullName evidence="6">Autotransporter domain-containing protein</fullName>
    </submittedName>
</protein>
<dbReference type="InterPro" id="IPR008265">
    <property type="entry name" value="Lipase_GDSL_AS"/>
</dbReference>
<dbReference type="Gene3D" id="3.40.50.1110">
    <property type="entry name" value="SGNH hydrolase"/>
    <property type="match status" value="1"/>
</dbReference>
<evidence type="ECO:0000256" key="3">
    <source>
        <dbReference type="ARBA" id="ARBA00022801"/>
    </source>
</evidence>
<accession>A0ABT5IXM0</accession>
<dbReference type="PANTHER" id="PTHR45648:SF22">
    <property type="entry name" value="GDSL LIPASE_ACYLHYDROLASE FAMILY PROTEIN (AFU_ORTHOLOGUE AFUA_4G14700)"/>
    <property type="match status" value="1"/>
</dbReference>
<dbReference type="InterPro" id="IPR017186">
    <property type="entry name" value="Lipase_autotranspt_EstA"/>
</dbReference>
<organism evidence="6 7">
    <name type="scientific">Vogesella aquatica</name>
    <dbReference type="NCBI Taxonomy" id="2984206"/>
    <lineage>
        <taxon>Bacteria</taxon>
        <taxon>Pseudomonadati</taxon>
        <taxon>Pseudomonadota</taxon>
        <taxon>Betaproteobacteria</taxon>
        <taxon>Neisseriales</taxon>
        <taxon>Chromobacteriaceae</taxon>
        <taxon>Vogesella</taxon>
    </lineage>
</organism>